<comment type="caution">
    <text evidence="13">The sequence shown here is derived from an EMBL/GenBank/DDBJ whole genome shotgun (WGS) entry which is preliminary data.</text>
</comment>
<dbReference type="GO" id="GO:0098797">
    <property type="term" value="C:plasma membrane protein complex"/>
    <property type="evidence" value="ECO:0007669"/>
    <property type="project" value="TreeGrafter"/>
</dbReference>
<evidence type="ECO:0000259" key="12">
    <source>
        <dbReference type="PROSITE" id="PS52015"/>
    </source>
</evidence>
<keyword evidence="3 10" id="KW-0813">Transport</keyword>
<keyword evidence="4 10" id="KW-1003">Cell membrane</keyword>
<keyword evidence="8" id="KW-1133">Transmembrane helix</keyword>
<dbReference type="GO" id="GO:0031992">
    <property type="term" value="F:energy transducer activity"/>
    <property type="evidence" value="ECO:0007669"/>
    <property type="project" value="InterPro"/>
</dbReference>
<name>A0A6C2CM30_9RHOO</name>
<dbReference type="PANTHER" id="PTHR33446">
    <property type="entry name" value="PROTEIN TONB-RELATED"/>
    <property type="match status" value="1"/>
</dbReference>
<evidence type="ECO:0000256" key="7">
    <source>
        <dbReference type="ARBA" id="ARBA00022927"/>
    </source>
</evidence>
<dbReference type="NCBIfam" id="TIGR01352">
    <property type="entry name" value="tonB_Cterm"/>
    <property type="match status" value="1"/>
</dbReference>
<keyword evidence="7 10" id="KW-0653">Protein transport</keyword>
<dbReference type="PANTHER" id="PTHR33446:SF2">
    <property type="entry name" value="PROTEIN TONB"/>
    <property type="match status" value="1"/>
</dbReference>
<feature type="compositionally biased region" description="Pro residues" evidence="11">
    <location>
        <begin position="42"/>
        <end position="51"/>
    </location>
</feature>
<protein>
    <recommendedName>
        <fullName evidence="10">Protein TonB</fullName>
    </recommendedName>
</protein>
<evidence type="ECO:0000256" key="2">
    <source>
        <dbReference type="ARBA" id="ARBA00006555"/>
    </source>
</evidence>
<dbReference type="InterPro" id="IPR051045">
    <property type="entry name" value="TonB-dependent_transducer"/>
</dbReference>
<evidence type="ECO:0000256" key="8">
    <source>
        <dbReference type="ARBA" id="ARBA00022989"/>
    </source>
</evidence>
<accession>A0A6C2CM30</accession>
<sequence length="214" mass="22325">MGVATLLHGTLLAVIVANIGEFSEPITPPQPYMTVSLVSPSEPTPKPAPRPEPVKTKESKPTPTVQPKPVAASKPTQQTILTSAATAANPVEISAPVAQAAPSTPPAPGPAKEAPVAMVSPKFDAAYLSNPAPPYPTPSKRMGEEGRVLLKVHVGADGRPLEVSIAQSSGFPRLDDSARETVLRHWRFVPARQGDQAVAGSVKVPIIYTLNSAS</sequence>
<keyword evidence="14" id="KW-1185">Reference proteome</keyword>
<dbReference type="SUPFAM" id="SSF74653">
    <property type="entry name" value="TolA/TonB C-terminal domain"/>
    <property type="match status" value="1"/>
</dbReference>
<feature type="region of interest" description="Disordered" evidence="11">
    <location>
        <begin position="33"/>
        <end position="76"/>
    </location>
</feature>
<dbReference type="InterPro" id="IPR006260">
    <property type="entry name" value="TonB/TolA_C"/>
</dbReference>
<dbReference type="Gene3D" id="3.30.1150.10">
    <property type="match status" value="1"/>
</dbReference>
<dbReference type="OrthoDB" id="9792439at2"/>
<keyword evidence="5 10" id="KW-0997">Cell inner membrane</keyword>
<comment type="similarity">
    <text evidence="2 10">Belongs to the TonB family.</text>
</comment>
<dbReference type="Proteomes" id="UP000389128">
    <property type="component" value="Unassembled WGS sequence"/>
</dbReference>
<evidence type="ECO:0000256" key="11">
    <source>
        <dbReference type="SAM" id="MobiDB-lite"/>
    </source>
</evidence>
<evidence type="ECO:0000256" key="9">
    <source>
        <dbReference type="ARBA" id="ARBA00023136"/>
    </source>
</evidence>
<comment type="subcellular location">
    <subcellularLocation>
        <location evidence="1 10">Cell inner membrane</location>
        <topology evidence="1 10">Single-pass membrane protein</topology>
        <orientation evidence="1 10">Periplasmic side</orientation>
    </subcellularLocation>
</comment>
<keyword evidence="10" id="KW-0735">Signal-anchor</keyword>
<dbReference type="PROSITE" id="PS52015">
    <property type="entry name" value="TONB_CTD"/>
    <property type="match status" value="1"/>
</dbReference>
<dbReference type="GO" id="GO:0055085">
    <property type="term" value="P:transmembrane transport"/>
    <property type="evidence" value="ECO:0007669"/>
    <property type="project" value="InterPro"/>
</dbReference>
<organism evidence="13 14">
    <name type="scientific">Zoogloea oleivorans</name>
    <dbReference type="NCBI Taxonomy" id="1552750"/>
    <lineage>
        <taxon>Bacteria</taxon>
        <taxon>Pseudomonadati</taxon>
        <taxon>Pseudomonadota</taxon>
        <taxon>Betaproteobacteria</taxon>
        <taxon>Rhodocyclales</taxon>
        <taxon>Zoogloeaceae</taxon>
        <taxon>Zoogloea</taxon>
    </lineage>
</organism>
<feature type="domain" description="TonB C-terminal" evidence="12">
    <location>
        <begin position="120"/>
        <end position="214"/>
    </location>
</feature>
<evidence type="ECO:0000256" key="3">
    <source>
        <dbReference type="ARBA" id="ARBA00022448"/>
    </source>
</evidence>
<comment type="function">
    <text evidence="10">Interacts with outer membrane receptor proteins that carry out high-affinity binding and energy dependent uptake into the periplasmic space of specific substrates. It could act to transduce energy from the cytoplasmic membrane to specific energy-requiring processes in the outer membrane, resulting in the release into the periplasm of ligands bound by these outer membrane proteins.</text>
</comment>
<dbReference type="GO" id="GO:0015031">
    <property type="term" value="P:protein transport"/>
    <property type="evidence" value="ECO:0007669"/>
    <property type="project" value="UniProtKB-UniRule"/>
</dbReference>
<evidence type="ECO:0000256" key="6">
    <source>
        <dbReference type="ARBA" id="ARBA00022692"/>
    </source>
</evidence>
<gene>
    <name evidence="13" type="ORF">ETQ85_19095</name>
</gene>
<evidence type="ECO:0000313" key="14">
    <source>
        <dbReference type="Proteomes" id="UP000389128"/>
    </source>
</evidence>
<evidence type="ECO:0000256" key="4">
    <source>
        <dbReference type="ARBA" id="ARBA00022475"/>
    </source>
</evidence>
<evidence type="ECO:0000256" key="1">
    <source>
        <dbReference type="ARBA" id="ARBA00004383"/>
    </source>
</evidence>
<proteinExistence type="inferred from homology"/>
<keyword evidence="9" id="KW-0472">Membrane</keyword>
<dbReference type="Pfam" id="PF03544">
    <property type="entry name" value="TonB_C"/>
    <property type="match status" value="1"/>
</dbReference>
<dbReference type="PRINTS" id="PR01374">
    <property type="entry name" value="TONBPROTEIN"/>
</dbReference>
<dbReference type="EMBL" id="SDKK01000021">
    <property type="protein sequence ID" value="TYC54402.1"/>
    <property type="molecule type" value="Genomic_DNA"/>
</dbReference>
<dbReference type="AlphaFoldDB" id="A0A6C2CM30"/>
<evidence type="ECO:0000256" key="10">
    <source>
        <dbReference type="RuleBase" id="RU362123"/>
    </source>
</evidence>
<evidence type="ECO:0000313" key="13">
    <source>
        <dbReference type="EMBL" id="TYC54402.1"/>
    </source>
</evidence>
<dbReference type="InterPro" id="IPR037682">
    <property type="entry name" value="TonB_C"/>
</dbReference>
<dbReference type="GO" id="GO:0030288">
    <property type="term" value="C:outer membrane-bounded periplasmic space"/>
    <property type="evidence" value="ECO:0007669"/>
    <property type="project" value="InterPro"/>
</dbReference>
<keyword evidence="6" id="KW-0812">Transmembrane</keyword>
<evidence type="ECO:0000256" key="5">
    <source>
        <dbReference type="ARBA" id="ARBA00022519"/>
    </source>
</evidence>
<dbReference type="InterPro" id="IPR003538">
    <property type="entry name" value="TonB"/>
</dbReference>
<dbReference type="GO" id="GO:0015891">
    <property type="term" value="P:siderophore transport"/>
    <property type="evidence" value="ECO:0007669"/>
    <property type="project" value="InterPro"/>
</dbReference>
<reference evidence="13 14" key="1">
    <citation type="submission" date="2019-01" db="EMBL/GenBank/DDBJ databases">
        <title>Zoogloea oleivorans genome sequencing and assembly.</title>
        <authorList>
            <person name="Tancsics A."/>
            <person name="Farkas M."/>
            <person name="Kriszt B."/>
            <person name="Maroti G."/>
            <person name="Horvath B."/>
        </authorList>
    </citation>
    <scope>NUCLEOTIDE SEQUENCE [LARGE SCALE GENOMIC DNA]</scope>
    <source>
        <strain evidence="13 14">Buc</strain>
    </source>
</reference>